<feature type="domain" description="CheR-type methyltransferase" evidence="1">
    <location>
        <begin position="27"/>
        <end position="246"/>
    </location>
</feature>
<evidence type="ECO:0000313" key="3">
    <source>
        <dbReference type="Proteomes" id="UP001320148"/>
    </source>
</evidence>
<protein>
    <submittedName>
        <fullName evidence="2">Chemotaxis protein CheR</fullName>
    </submittedName>
</protein>
<dbReference type="PANTHER" id="PTHR24422">
    <property type="entry name" value="CHEMOTAXIS PROTEIN METHYLTRANSFERASE"/>
    <property type="match status" value="1"/>
</dbReference>
<dbReference type="InterPro" id="IPR000780">
    <property type="entry name" value="CheR_MeTrfase"/>
</dbReference>
<name>A0ABM7PH25_9BACT</name>
<dbReference type="Pfam" id="PF01739">
    <property type="entry name" value="CheR"/>
    <property type="match status" value="1"/>
</dbReference>
<dbReference type="SMART" id="SM00138">
    <property type="entry name" value="MeTrc"/>
    <property type="match status" value="1"/>
</dbReference>
<organism evidence="2 3">
    <name type="scientific">Desulfoluna limicola</name>
    <dbReference type="NCBI Taxonomy" id="2810562"/>
    <lineage>
        <taxon>Bacteria</taxon>
        <taxon>Pseudomonadati</taxon>
        <taxon>Thermodesulfobacteriota</taxon>
        <taxon>Desulfobacteria</taxon>
        <taxon>Desulfobacterales</taxon>
        <taxon>Desulfolunaceae</taxon>
        <taxon>Desulfoluna</taxon>
    </lineage>
</organism>
<dbReference type="Proteomes" id="UP001320148">
    <property type="component" value="Chromosome"/>
</dbReference>
<accession>A0ABM7PH25</accession>
<dbReference type="PROSITE" id="PS50123">
    <property type="entry name" value="CHER"/>
    <property type="match status" value="1"/>
</dbReference>
<keyword evidence="3" id="KW-1185">Reference proteome</keyword>
<dbReference type="InterPro" id="IPR050903">
    <property type="entry name" value="Bact_Chemotaxis_MeTrfase"/>
</dbReference>
<reference evidence="2 3" key="1">
    <citation type="submission" date="2021-02" db="EMBL/GenBank/DDBJ databases">
        <title>Complete genome of Desulfoluna sp. strain ASN36.</title>
        <authorList>
            <person name="Takahashi A."/>
            <person name="Kojima H."/>
            <person name="Fukui M."/>
        </authorList>
    </citation>
    <scope>NUCLEOTIDE SEQUENCE [LARGE SCALE GENOMIC DNA]</scope>
    <source>
        <strain evidence="2 3">ASN36</strain>
    </source>
</reference>
<dbReference type="InterPro" id="IPR022642">
    <property type="entry name" value="CheR_C"/>
</dbReference>
<dbReference type="RefSeq" id="WP_236892690.1">
    <property type="nucleotide sequence ID" value="NZ_AP024488.1"/>
</dbReference>
<proteinExistence type="predicted"/>
<dbReference type="EMBL" id="AP024488">
    <property type="protein sequence ID" value="BCS96373.1"/>
    <property type="molecule type" value="Genomic_DNA"/>
</dbReference>
<evidence type="ECO:0000259" key="1">
    <source>
        <dbReference type="PROSITE" id="PS50123"/>
    </source>
</evidence>
<dbReference type="SUPFAM" id="SSF53335">
    <property type="entry name" value="S-adenosyl-L-methionine-dependent methyltransferases"/>
    <property type="match status" value="1"/>
</dbReference>
<sequence>MNDDQFRQLLGYFDFSWAGYRKVRKGVKKRIGRHMMALGCEDLASYLSVLESDDASRLECDRLMTVSISRFFRDRRLWEGLREEILPPLVRGRGEPFRVWSAGCAGGEEAYSFHMMWALLKESLSSMPEVVIIATDLNEECLERARAGVYTPGSLREVSKGLRKRFFETLVKGQRYGVKPFLKENICWERHQLLGAPPGDGFHIILLRNNVMTYFQEPLRVEVLNQVISSLAPSGLLVLGARERLPESVHGMVALPDYPFIYRKEPG</sequence>
<dbReference type="PANTHER" id="PTHR24422:SF10">
    <property type="entry name" value="CHEMOTAXIS PROTEIN METHYLTRANSFERASE 2"/>
    <property type="match status" value="1"/>
</dbReference>
<dbReference type="Gene3D" id="3.40.50.150">
    <property type="entry name" value="Vaccinia Virus protein VP39"/>
    <property type="match status" value="1"/>
</dbReference>
<dbReference type="InterPro" id="IPR029063">
    <property type="entry name" value="SAM-dependent_MTases_sf"/>
</dbReference>
<gene>
    <name evidence="2" type="ORF">DSLASN_20050</name>
</gene>
<evidence type="ECO:0000313" key="2">
    <source>
        <dbReference type="EMBL" id="BCS96373.1"/>
    </source>
</evidence>
<dbReference type="PRINTS" id="PR00996">
    <property type="entry name" value="CHERMTFRASE"/>
</dbReference>